<dbReference type="Proteomes" id="UP000256971">
    <property type="component" value="Chromosome"/>
</dbReference>
<gene>
    <name evidence="1" type="ORF">DY252_17035</name>
</gene>
<organism evidence="1 2">
    <name type="scientific">Thalassospira indica</name>
    <dbReference type="NCBI Taxonomy" id="1891279"/>
    <lineage>
        <taxon>Bacteria</taxon>
        <taxon>Pseudomonadati</taxon>
        <taxon>Pseudomonadota</taxon>
        <taxon>Alphaproteobacteria</taxon>
        <taxon>Rhodospirillales</taxon>
        <taxon>Thalassospiraceae</taxon>
        <taxon>Thalassospira</taxon>
    </lineage>
</organism>
<accession>A0ABM6Y2K7</accession>
<evidence type="ECO:0000313" key="1">
    <source>
        <dbReference type="EMBL" id="AXO15734.1"/>
    </source>
</evidence>
<sequence length="93" mass="10622">MQHSRMTHKTVTFAHPFHLRGHSDLFPPGSYVVDTTEELIEGVSITAYRRVSTDLHLKYKHNGMMVDRILTIKPVDLDIALTCDADPDRPAHR</sequence>
<name>A0ABM6Y2K7_9PROT</name>
<proteinExistence type="predicted"/>
<reference evidence="1 2" key="1">
    <citation type="submission" date="2018-08" db="EMBL/GenBank/DDBJ databases">
        <title>Complete genome sequence of type strain Thalassospira indica MCCC 1A01103T, isolated from isolated from deep seawater of the Indian Ocean.</title>
        <authorList>
            <person name="Liu Y."/>
        </authorList>
    </citation>
    <scope>NUCLEOTIDE SEQUENCE [LARGE SCALE GENOMIC DNA]</scope>
    <source>
        <strain evidence="1 2">PB8BT</strain>
    </source>
</reference>
<dbReference type="EMBL" id="CP031555">
    <property type="protein sequence ID" value="AXO15734.1"/>
    <property type="molecule type" value="Genomic_DNA"/>
</dbReference>
<keyword evidence="2" id="KW-1185">Reference proteome</keyword>
<evidence type="ECO:0000313" key="2">
    <source>
        <dbReference type="Proteomes" id="UP000256971"/>
    </source>
</evidence>
<protein>
    <submittedName>
        <fullName evidence="1">Uncharacterized protein</fullName>
    </submittedName>
</protein>